<evidence type="ECO:0000256" key="1">
    <source>
        <dbReference type="ARBA" id="ARBA00007689"/>
    </source>
</evidence>
<dbReference type="InterPro" id="IPR005545">
    <property type="entry name" value="YCII"/>
</dbReference>
<dbReference type="EMBL" id="PIPI01000003">
    <property type="protein sequence ID" value="RUO20282.1"/>
    <property type="molecule type" value="Genomic_DNA"/>
</dbReference>
<dbReference type="Gene3D" id="3.30.70.1060">
    <property type="entry name" value="Dimeric alpha+beta barrel"/>
    <property type="match status" value="1"/>
</dbReference>
<evidence type="ECO:0000256" key="2">
    <source>
        <dbReference type="SAM" id="SignalP"/>
    </source>
</evidence>
<gene>
    <name evidence="4" type="ORF">CWE06_06555</name>
</gene>
<dbReference type="AlphaFoldDB" id="A0A432VUY5"/>
<dbReference type="InterPro" id="IPR011008">
    <property type="entry name" value="Dimeric_a/b-barrel"/>
</dbReference>
<comment type="caution">
    <text evidence="4">The sequence shown here is derived from an EMBL/GenBank/DDBJ whole genome shotgun (WGS) entry which is preliminary data.</text>
</comment>
<accession>A0A432VUY5</accession>
<keyword evidence="5" id="KW-1185">Reference proteome</keyword>
<evidence type="ECO:0000313" key="4">
    <source>
        <dbReference type="EMBL" id="RUO20282.1"/>
    </source>
</evidence>
<comment type="similarity">
    <text evidence="1">Belongs to the YciI family.</text>
</comment>
<feature type="signal peptide" evidence="2">
    <location>
        <begin position="1"/>
        <end position="27"/>
    </location>
</feature>
<name>A0A432VUY5_9GAMM</name>
<organism evidence="4 5">
    <name type="scientific">Aliidiomarina haloalkalitolerans</name>
    <dbReference type="NCBI Taxonomy" id="859059"/>
    <lineage>
        <taxon>Bacteria</taxon>
        <taxon>Pseudomonadati</taxon>
        <taxon>Pseudomonadota</taxon>
        <taxon>Gammaproteobacteria</taxon>
        <taxon>Alteromonadales</taxon>
        <taxon>Idiomarinaceae</taxon>
        <taxon>Aliidiomarina</taxon>
    </lineage>
</organism>
<sequence>MAFTGTRHFTIKAMLALLLFFCASISAQETSTKSTVSKDSMTNGYDEQLAAELGADDYGMRLYVLAFLETGDATGLSQEERMQLQRGHMATINQLANEGHLVLAGPFVNGGDLRGLYLFATSDVQEAQALAARDPAIQKGVFKLRMTQWYGSAALLTVPATHERIQKQQP</sequence>
<dbReference type="SUPFAM" id="SSF54909">
    <property type="entry name" value="Dimeric alpha+beta barrel"/>
    <property type="match status" value="1"/>
</dbReference>
<evidence type="ECO:0000259" key="3">
    <source>
        <dbReference type="Pfam" id="PF03795"/>
    </source>
</evidence>
<feature type="chain" id="PRO_5019512117" description="YCII-related domain-containing protein" evidence="2">
    <location>
        <begin position="28"/>
        <end position="170"/>
    </location>
</feature>
<evidence type="ECO:0000313" key="5">
    <source>
        <dbReference type="Proteomes" id="UP000288212"/>
    </source>
</evidence>
<keyword evidence="2" id="KW-0732">Signal</keyword>
<proteinExistence type="inferred from homology"/>
<dbReference type="Pfam" id="PF03795">
    <property type="entry name" value="YCII"/>
    <property type="match status" value="1"/>
</dbReference>
<dbReference type="Proteomes" id="UP000288212">
    <property type="component" value="Unassembled WGS sequence"/>
</dbReference>
<reference evidence="4 5" key="1">
    <citation type="journal article" date="2011" name="Front. Microbiol.">
        <title>Genomic signatures of strain selection and enhancement in Bacillus atrophaeus var. globigii, a historical biowarfare simulant.</title>
        <authorList>
            <person name="Gibbons H.S."/>
            <person name="Broomall S.M."/>
            <person name="McNew L.A."/>
            <person name="Daligault H."/>
            <person name="Chapman C."/>
            <person name="Bruce D."/>
            <person name="Karavis M."/>
            <person name="Krepps M."/>
            <person name="McGregor P.A."/>
            <person name="Hong C."/>
            <person name="Park K.H."/>
            <person name="Akmal A."/>
            <person name="Feldman A."/>
            <person name="Lin J.S."/>
            <person name="Chang W.E."/>
            <person name="Higgs B.W."/>
            <person name="Demirev P."/>
            <person name="Lindquist J."/>
            <person name="Liem A."/>
            <person name="Fochler E."/>
            <person name="Read T.D."/>
            <person name="Tapia R."/>
            <person name="Johnson S."/>
            <person name="Bishop-Lilly K.A."/>
            <person name="Detter C."/>
            <person name="Han C."/>
            <person name="Sozhamannan S."/>
            <person name="Rosenzweig C.N."/>
            <person name="Skowronski E.W."/>
        </authorList>
    </citation>
    <scope>NUCLEOTIDE SEQUENCE [LARGE SCALE GENOMIC DNA]</scope>
    <source>
        <strain evidence="4 5">AK5</strain>
    </source>
</reference>
<feature type="domain" description="YCII-related" evidence="3">
    <location>
        <begin position="76"/>
        <end position="144"/>
    </location>
</feature>
<protein>
    <recommendedName>
        <fullName evidence="3">YCII-related domain-containing protein</fullName>
    </recommendedName>
</protein>